<name>A0ABD2BWG6_VESMC</name>
<dbReference type="GO" id="GO:0043504">
    <property type="term" value="P:mitochondrial DNA repair"/>
    <property type="evidence" value="ECO:0007669"/>
    <property type="project" value="UniProtKB-UniRule"/>
</dbReference>
<dbReference type="PANTHER" id="PTHR31340">
    <property type="entry name" value="MITOCHONDRIAL GENOME MAINTENANCE EXONUCLEASE 1"/>
    <property type="match status" value="1"/>
</dbReference>
<dbReference type="GO" id="GO:0005739">
    <property type="term" value="C:mitochondrion"/>
    <property type="evidence" value="ECO:0007669"/>
    <property type="project" value="UniProtKB-SubCell"/>
</dbReference>
<gene>
    <name evidence="2" type="ORF">V1477_012065</name>
</gene>
<feature type="active site" evidence="1">
    <location>
        <position position="335"/>
    </location>
</feature>
<keyword evidence="1" id="KW-0496">Mitochondrion</keyword>
<dbReference type="Proteomes" id="UP001607303">
    <property type="component" value="Unassembled WGS sequence"/>
</dbReference>
<dbReference type="GO" id="GO:0008297">
    <property type="term" value="F:single-stranded DNA exodeoxyribonuclease activity"/>
    <property type="evidence" value="ECO:0007669"/>
    <property type="project" value="UniProtKB-UniRule"/>
</dbReference>
<feature type="active site" evidence="1">
    <location>
        <position position="348"/>
    </location>
</feature>
<reference evidence="2 3" key="1">
    <citation type="journal article" date="2024" name="Ann. Entomol. Soc. Am.">
        <title>Genomic analyses of the southern and eastern yellowjacket wasps (Hymenoptera: Vespidae) reveal evolutionary signatures of social life.</title>
        <authorList>
            <person name="Catto M.A."/>
            <person name="Caine P.B."/>
            <person name="Orr S.E."/>
            <person name="Hunt B.G."/>
            <person name="Goodisman M.A.D."/>
        </authorList>
    </citation>
    <scope>NUCLEOTIDE SEQUENCE [LARGE SCALE GENOMIC DNA]</scope>
    <source>
        <strain evidence="2">232</strain>
        <tissue evidence="2">Head and thorax</tissue>
    </source>
</reference>
<dbReference type="HAMAP" id="MF_03030">
    <property type="entry name" value="MGME1"/>
    <property type="match status" value="1"/>
</dbReference>
<comment type="subcellular location">
    <subcellularLocation>
        <location evidence="1">Mitochondrion</location>
    </subcellularLocation>
</comment>
<evidence type="ECO:0000313" key="3">
    <source>
        <dbReference type="Proteomes" id="UP001607303"/>
    </source>
</evidence>
<sequence length="601" mass="69057">MKIAQLFHRHAFFLFSRNITAFFSIFNANPSSMLRHEIRGISTLHRKRKEEKFMYGSMKKKKKKIWVKSANDSSNEDAKVDSELWWHLKLSKSRINSVISDRNGLYDIDCSPAKNIQRIKLIPKDPSLAYDKDKIVSNAKKGIIKLEKSKDVKEKESTCNKEQGGNKNDDALAIPNDLKTLQEKNVKLLDIEIDNILGFPMFIDKKEESTERDKLEVLSISMEDDPETLHYPSVTKILSATMSPQARKALALWKAKMIREMGEENFNEYHKELLKDGSEFHSCIENTLLGRTVDIPKHIRQAYDGLNGIINELEDVKAVESLVSHKDLYYKGKVDCIASFRGKLYAIDWKKSDKDKLNINFMYDAPIQLAAYIGAINSSKRYPFVVDCGLIVVGYTTGKPADTFIVSGEQLKTYWENCRDDESKFSGRPRRGTTGGIVAPESLEFRQTVNTRRVRCSRFLEDRDYTLLHEANAKQLDTLYDPRREQLLSGRIPCDSSKYLVLVLRTGGKMKGRKQTRNVTVGRVVFLGSRGRENGLRKTIIGSTCLEEARTEEEEKERIIRYMDIFRVTESEFKLSNESRVDKRREAYNGSPIEVLQLLKN</sequence>
<keyword evidence="1" id="KW-0378">Hydrolase</keyword>
<feature type="active site" evidence="1">
    <location>
        <position position="350"/>
    </location>
</feature>
<keyword evidence="3" id="KW-1185">Reference proteome</keyword>
<comment type="function">
    <text evidence="1">Metal-dependent single-stranded DNA (ssDNA) exonuclease involved in mitochondrial genome maintenance.</text>
</comment>
<keyword evidence="1" id="KW-0540">Nuclease</keyword>
<proteinExistence type="inferred from homology"/>
<dbReference type="PANTHER" id="PTHR31340:SF3">
    <property type="entry name" value="MITOCHONDRIAL GENOME MAINTENANCE EXONUCLEASE 1"/>
    <property type="match status" value="1"/>
</dbReference>
<evidence type="ECO:0000313" key="2">
    <source>
        <dbReference type="EMBL" id="KAL2737109.1"/>
    </source>
</evidence>
<evidence type="ECO:0000256" key="1">
    <source>
        <dbReference type="HAMAP-Rule" id="MF_03030"/>
    </source>
</evidence>
<comment type="similarity">
    <text evidence="1">Belongs to the MGME1 family.</text>
</comment>
<dbReference type="EC" id="3.1.-.-" evidence="1"/>
<protein>
    <recommendedName>
        <fullName evidence="1">Mitochondrial genome maintenance exonuclease 1</fullName>
        <ecNumber evidence="1">3.1.-.-</ecNumber>
    </recommendedName>
</protein>
<organism evidence="2 3">
    <name type="scientific">Vespula maculifrons</name>
    <name type="common">Eastern yellow jacket</name>
    <name type="synonym">Wasp</name>
    <dbReference type="NCBI Taxonomy" id="7453"/>
    <lineage>
        <taxon>Eukaryota</taxon>
        <taxon>Metazoa</taxon>
        <taxon>Ecdysozoa</taxon>
        <taxon>Arthropoda</taxon>
        <taxon>Hexapoda</taxon>
        <taxon>Insecta</taxon>
        <taxon>Pterygota</taxon>
        <taxon>Neoptera</taxon>
        <taxon>Endopterygota</taxon>
        <taxon>Hymenoptera</taxon>
        <taxon>Apocrita</taxon>
        <taxon>Aculeata</taxon>
        <taxon>Vespoidea</taxon>
        <taxon>Vespidae</taxon>
        <taxon>Vespinae</taxon>
        <taxon>Vespula</taxon>
    </lineage>
</organism>
<dbReference type="EMBL" id="JAYRBN010000065">
    <property type="protein sequence ID" value="KAL2737109.1"/>
    <property type="molecule type" value="Genomic_DNA"/>
</dbReference>
<comment type="caution">
    <text evidence="2">The sequence shown here is derived from an EMBL/GenBank/DDBJ whole genome shotgun (WGS) entry which is preliminary data.</text>
</comment>
<accession>A0ABD2BWG6</accession>
<dbReference type="AlphaFoldDB" id="A0ABD2BWG6"/>
<keyword evidence="1" id="KW-0269">Exonuclease</keyword>